<evidence type="ECO:0000313" key="2">
    <source>
        <dbReference type="Proteomes" id="UP000480684"/>
    </source>
</evidence>
<reference evidence="1 2" key="1">
    <citation type="submission" date="2020-02" db="EMBL/GenBank/DDBJ databases">
        <authorList>
            <person name="Dziuba M."/>
            <person name="Kuznetsov B."/>
            <person name="Mardanov A."/>
            <person name="Ravin N."/>
            <person name="Grouzdev D."/>
        </authorList>
    </citation>
    <scope>NUCLEOTIDE SEQUENCE [LARGE SCALE GENOMIC DNA]</scope>
    <source>
        <strain evidence="1 2">SpK</strain>
    </source>
</reference>
<comment type="caution">
    <text evidence="1">The sequence shown here is derived from an EMBL/GenBank/DDBJ whole genome shotgun (WGS) entry which is preliminary data.</text>
</comment>
<protein>
    <submittedName>
        <fullName evidence="1">Uncharacterized protein</fullName>
    </submittedName>
</protein>
<gene>
    <name evidence="1" type="ORF">G4223_18645</name>
</gene>
<proteinExistence type="predicted"/>
<organism evidence="1 2">
    <name type="scientific">Magnetospirillum aberrantis SpK</name>
    <dbReference type="NCBI Taxonomy" id="908842"/>
    <lineage>
        <taxon>Bacteria</taxon>
        <taxon>Pseudomonadati</taxon>
        <taxon>Pseudomonadota</taxon>
        <taxon>Alphaproteobacteria</taxon>
        <taxon>Rhodospirillales</taxon>
        <taxon>Rhodospirillaceae</taxon>
        <taxon>Magnetospirillum</taxon>
    </lineage>
</organism>
<evidence type="ECO:0000313" key="1">
    <source>
        <dbReference type="EMBL" id="NFV82133.1"/>
    </source>
</evidence>
<accession>A0A7C9V1E8</accession>
<keyword evidence="2" id="KW-1185">Reference proteome</keyword>
<dbReference type="Proteomes" id="UP000480684">
    <property type="component" value="Unassembled WGS sequence"/>
</dbReference>
<dbReference type="AlphaFoldDB" id="A0A7C9V1E8"/>
<sequence length="261" mass="29672">MSKGIVKLTEQQASALVHDDLDGAGPCLMNEGLTLTDLAATNVVPNARILMAELDGKGAKLTAKGNLNRKLVESLVDRFQWQGYPAERIRDMNKVINEDDYTPALYLHAVLKLGGLARTEKGSLKLTKKGKALLPEEAAGKLQAVLLRTTFTRYNPAFLDRYEMKEIFSWQISLILYLIDQFNDDWRPADALMRSVTIPCKEAEGARTPDTPWRTFEARVLRYLRWFGLIEEKQAAANDDWFQPKLYRKTALYSRMLTFQV</sequence>
<name>A0A7C9V1E8_9PROT</name>
<dbReference type="EMBL" id="JAAIYP010000045">
    <property type="protein sequence ID" value="NFV82133.1"/>
    <property type="molecule type" value="Genomic_DNA"/>
</dbReference>
<dbReference type="RefSeq" id="WP_163682840.1">
    <property type="nucleotide sequence ID" value="NZ_JAAIYP010000045.1"/>
</dbReference>